<evidence type="ECO:0000313" key="7">
    <source>
        <dbReference type="Proteomes" id="UP000339249"/>
    </source>
</evidence>
<dbReference type="PANTHER" id="PTHR46577">
    <property type="entry name" value="HTH-TYPE TRANSCRIPTIONAL REGULATORY PROTEIN GABR"/>
    <property type="match status" value="1"/>
</dbReference>
<dbReference type="InterPro" id="IPR036388">
    <property type="entry name" value="WH-like_DNA-bd_sf"/>
</dbReference>
<dbReference type="CDD" id="cd07377">
    <property type="entry name" value="WHTH_GntR"/>
    <property type="match status" value="1"/>
</dbReference>
<dbReference type="PROSITE" id="PS50949">
    <property type="entry name" value="HTH_GNTR"/>
    <property type="match status" value="1"/>
</dbReference>
<gene>
    <name evidence="6" type="primary">gabR_2</name>
    <name evidence="6" type="ORF">NCTC9185_01102</name>
</gene>
<name>A0A4U9CTM3_RAOTE</name>
<accession>A0A4U9CTM3</accession>
<dbReference type="Proteomes" id="UP000339249">
    <property type="component" value="Unassembled WGS sequence"/>
</dbReference>
<sequence>MKKAVSPLFQDLLLDNGTIKDQVYHALRRAILDGRLSAGAKIPSSRALAEVMGISRNSVIAGFERLSDEGYLVTREGAGTFVVTHIPDWLIHTDGAGGGQVDDPPSVGSLNPDITALRPLWSESQPEAAQTACLP</sequence>
<evidence type="ECO:0000256" key="3">
    <source>
        <dbReference type="ARBA" id="ARBA00023125"/>
    </source>
</evidence>
<dbReference type="InterPro" id="IPR051446">
    <property type="entry name" value="HTH_trans_reg/aminotransferase"/>
</dbReference>
<dbReference type="PANTHER" id="PTHR46577:SF1">
    <property type="entry name" value="HTH-TYPE TRANSCRIPTIONAL REGULATORY PROTEIN GABR"/>
    <property type="match status" value="1"/>
</dbReference>
<keyword evidence="4" id="KW-0804">Transcription</keyword>
<organism evidence="6 7">
    <name type="scientific">Raoultella terrigena</name>
    <name type="common">Klebsiella terrigena</name>
    <dbReference type="NCBI Taxonomy" id="577"/>
    <lineage>
        <taxon>Bacteria</taxon>
        <taxon>Pseudomonadati</taxon>
        <taxon>Pseudomonadota</taxon>
        <taxon>Gammaproteobacteria</taxon>
        <taxon>Enterobacterales</taxon>
        <taxon>Enterobacteriaceae</taxon>
        <taxon>Klebsiella/Raoultella group</taxon>
        <taxon>Raoultella</taxon>
    </lineage>
</organism>
<evidence type="ECO:0000313" key="6">
    <source>
        <dbReference type="EMBL" id="VTN09219.1"/>
    </source>
</evidence>
<dbReference type="Gene3D" id="1.10.10.10">
    <property type="entry name" value="Winged helix-like DNA-binding domain superfamily/Winged helix DNA-binding domain"/>
    <property type="match status" value="1"/>
</dbReference>
<dbReference type="InterPro" id="IPR000524">
    <property type="entry name" value="Tscrpt_reg_HTH_GntR"/>
</dbReference>
<dbReference type="InterPro" id="IPR036390">
    <property type="entry name" value="WH_DNA-bd_sf"/>
</dbReference>
<evidence type="ECO:0000259" key="5">
    <source>
        <dbReference type="PROSITE" id="PS50949"/>
    </source>
</evidence>
<keyword evidence="2" id="KW-0805">Transcription regulation</keyword>
<evidence type="ECO:0000256" key="2">
    <source>
        <dbReference type="ARBA" id="ARBA00023015"/>
    </source>
</evidence>
<dbReference type="Pfam" id="PF00392">
    <property type="entry name" value="GntR"/>
    <property type="match status" value="1"/>
</dbReference>
<dbReference type="PRINTS" id="PR00035">
    <property type="entry name" value="HTHGNTR"/>
</dbReference>
<dbReference type="AlphaFoldDB" id="A0A4U9CTM3"/>
<proteinExistence type="predicted"/>
<feature type="domain" description="HTH gntR-type" evidence="5">
    <location>
        <begin position="17"/>
        <end position="85"/>
    </location>
</feature>
<evidence type="ECO:0000256" key="1">
    <source>
        <dbReference type="ARBA" id="ARBA00022898"/>
    </source>
</evidence>
<protein>
    <submittedName>
        <fullName evidence="6">HTH-type transcriptional regulatory protein gabR</fullName>
    </submittedName>
</protein>
<keyword evidence="1" id="KW-0663">Pyridoxal phosphate</keyword>
<evidence type="ECO:0000256" key="4">
    <source>
        <dbReference type="ARBA" id="ARBA00023163"/>
    </source>
</evidence>
<dbReference type="EMBL" id="CABDVU010000001">
    <property type="protein sequence ID" value="VTN09219.1"/>
    <property type="molecule type" value="Genomic_DNA"/>
</dbReference>
<reference evidence="6 7" key="1">
    <citation type="submission" date="2019-04" db="EMBL/GenBank/DDBJ databases">
        <authorList>
            <consortium name="Pathogen Informatics"/>
        </authorList>
    </citation>
    <scope>NUCLEOTIDE SEQUENCE [LARGE SCALE GENOMIC DNA]</scope>
    <source>
        <strain evidence="6 7">NCTC9185</strain>
    </source>
</reference>
<dbReference type="SMART" id="SM00345">
    <property type="entry name" value="HTH_GNTR"/>
    <property type="match status" value="1"/>
</dbReference>
<keyword evidence="3" id="KW-0238">DNA-binding</keyword>
<dbReference type="SUPFAM" id="SSF46785">
    <property type="entry name" value="Winged helix' DNA-binding domain"/>
    <property type="match status" value="1"/>
</dbReference>
<dbReference type="GO" id="GO:0003700">
    <property type="term" value="F:DNA-binding transcription factor activity"/>
    <property type="evidence" value="ECO:0007669"/>
    <property type="project" value="InterPro"/>
</dbReference>
<dbReference type="GO" id="GO:0003677">
    <property type="term" value="F:DNA binding"/>
    <property type="evidence" value="ECO:0007669"/>
    <property type="project" value="UniProtKB-KW"/>
</dbReference>